<proteinExistence type="predicted"/>
<protein>
    <submittedName>
        <fullName evidence="1">Uncharacterized protein</fullName>
    </submittedName>
</protein>
<name>A0AC61YDH8_9FLAO</name>
<organism evidence="1 2">
    <name type="scientific">Mesonia oceanica</name>
    <dbReference type="NCBI Taxonomy" id="2687242"/>
    <lineage>
        <taxon>Bacteria</taxon>
        <taxon>Pseudomonadati</taxon>
        <taxon>Bacteroidota</taxon>
        <taxon>Flavobacteriia</taxon>
        <taxon>Flavobacteriales</taxon>
        <taxon>Flavobacteriaceae</taxon>
        <taxon>Mesonia</taxon>
    </lineage>
</organism>
<keyword evidence="2" id="KW-1185">Reference proteome</keyword>
<evidence type="ECO:0000313" key="1">
    <source>
        <dbReference type="EMBL" id="VVV01445.1"/>
    </source>
</evidence>
<accession>A0AC61YDH8</accession>
<sequence length="187" mass="20655">MKNKINLFFSLLLVVSMISCTNDSNDIVSSGSNAEINQSQASVESTIALGGGGWGGSIKLRIGRTSKNCGGLGICRVDKIKVNTPIGDPTWVNVPPDPAAPNQTSTLETNFIIEHIEGIDNLVLEVSPEILDDFIEKEGGDFFVMEEDYIFEDEIAEKMGLKRGFTLERGRYPLERFEDVNSYYVRL</sequence>
<dbReference type="Proteomes" id="UP000356253">
    <property type="component" value="Unassembled WGS sequence"/>
</dbReference>
<reference evidence="1" key="1">
    <citation type="submission" date="2019-09" db="EMBL/GenBank/DDBJ databases">
        <authorList>
            <person name="Rodrigo-Torres L."/>
            <person name="Arahal R. D."/>
            <person name="Lucena T."/>
        </authorList>
    </citation>
    <scope>NUCLEOTIDE SEQUENCE</scope>
    <source>
        <strain evidence="1">ISS653</strain>
    </source>
</reference>
<evidence type="ECO:0000313" key="2">
    <source>
        <dbReference type="Proteomes" id="UP000356253"/>
    </source>
</evidence>
<dbReference type="EMBL" id="CABVMM010000010">
    <property type="protein sequence ID" value="VVV01445.1"/>
    <property type="molecule type" value="Genomic_DNA"/>
</dbReference>
<comment type="caution">
    <text evidence="1">The sequence shown here is derived from an EMBL/GenBank/DDBJ whole genome shotgun (WGS) entry which is preliminary data.</text>
</comment>
<gene>
    <name evidence="1" type="ORF">FVB9532_02737</name>
</gene>